<sequence length="108" mass="12328">MKLCYSLSMVLVCIKSLNFFLNLELPCHREFRVIQKVQSMLITKARLRNSQHGGEMQKYGSSSDEWYGKKGSSSSPTLIRTHGRANSKISPIHQREAIVRKTDLDCRG</sequence>
<keyword evidence="2" id="KW-0732">Signal</keyword>
<feature type="region of interest" description="Disordered" evidence="1">
    <location>
        <begin position="52"/>
        <end position="91"/>
    </location>
</feature>
<feature type="signal peptide" evidence="2">
    <location>
        <begin position="1"/>
        <end position="19"/>
    </location>
</feature>
<gene>
    <name evidence="3" type="ORF">V6N11_041613</name>
</gene>
<evidence type="ECO:0000256" key="1">
    <source>
        <dbReference type="SAM" id="MobiDB-lite"/>
    </source>
</evidence>
<name>A0ABR2RLD3_9ROSI</name>
<feature type="chain" id="PRO_5046819590" evidence="2">
    <location>
        <begin position="20"/>
        <end position="108"/>
    </location>
</feature>
<proteinExistence type="predicted"/>
<protein>
    <submittedName>
        <fullName evidence="3">Uncharacterized protein</fullName>
    </submittedName>
</protein>
<keyword evidence="4" id="KW-1185">Reference proteome</keyword>
<accession>A0ABR2RLD3</accession>
<evidence type="ECO:0000313" key="4">
    <source>
        <dbReference type="Proteomes" id="UP001396334"/>
    </source>
</evidence>
<dbReference type="EMBL" id="JBBPBN010000022">
    <property type="protein sequence ID" value="KAK9013611.1"/>
    <property type="molecule type" value="Genomic_DNA"/>
</dbReference>
<dbReference type="Proteomes" id="UP001396334">
    <property type="component" value="Unassembled WGS sequence"/>
</dbReference>
<evidence type="ECO:0000256" key="2">
    <source>
        <dbReference type="SAM" id="SignalP"/>
    </source>
</evidence>
<organism evidence="3 4">
    <name type="scientific">Hibiscus sabdariffa</name>
    <name type="common">roselle</name>
    <dbReference type="NCBI Taxonomy" id="183260"/>
    <lineage>
        <taxon>Eukaryota</taxon>
        <taxon>Viridiplantae</taxon>
        <taxon>Streptophyta</taxon>
        <taxon>Embryophyta</taxon>
        <taxon>Tracheophyta</taxon>
        <taxon>Spermatophyta</taxon>
        <taxon>Magnoliopsida</taxon>
        <taxon>eudicotyledons</taxon>
        <taxon>Gunneridae</taxon>
        <taxon>Pentapetalae</taxon>
        <taxon>rosids</taxon>
        <taxon>malvids</taxon>
        <taxon>Malvales</taxon>
        <taxon>Malvaceae</taxon>
        <taxon>Malvoideae</taxon>
        <taxon>Hibiscus</taxon>
    </lineage>
</organism>
<comment type="caution">
    <text evidence="3">The sequence shown here is derived from an EMBL/GenBank/DDBJ whole genome shotgun (WGS) entry which is preliminary data.</text>
</comment>
<reference evidence="3 4" key="1">
    <citation type="journal article" date="2024" name="G3 (Bethesda)">
        <title>Genome assembly of Hibiscus sabdariffa L. provides insights into metabolisms of medicinal natural products.</title>
        <authorList>
            <person name="Kim T."/>
        </authorList>
    </citation>
    <scope>NUCLEOTIDE SEQUENCE [LARGE SCALE GENOMIC DNA]</scope>
    <source>
        <strain evidence="3">TK-2024</strain>
        <tissue evidence="3">Old leaves</tissue>
    </source>
</reference>
<evidence type="ECO:0000313" key="3">
    <source>
        <dbReference type="EMBL" id="KAK9013611.1"/>
    </source>
</evidence>